<proteinExistence type="predicted"/>
<dbReference type="SUPFAM" id="SSF144232">
    <property type="entry name" value="HIT/MYND zinc finger-like"/>
    <property type="match status" value="1"/>
</dbReference>
<evidence type="ECO:0000313" key="7">
    <source>
        <dbReference type="EMBL" id="KAG2500979.1"/>
    </source>
</evidence>
<evidence type="ECO:0000256" key="4">
    <source>
        <dbReference type="PROSITE-ProRule" id="PRU00134"/>
    </source>
</evidence>
<dbReference type="PANTHER" id="PTHR37612:SF20">
    <property type="entry name" value="PER-HEXAMER REPEAT PROTEIN 5-RELATED"/>
    <property type="match status" value="1"/>
</dbReference>
<dbReference type="AlphaFoldDB" id="A0A836C6I9"/>
<evidence type="ECO:0000256" key="1">
    <source>
        <dbReference type="ARBA" id="ARBA00022723"/>
    </source>
</evidence>
<dbReference type="PROSITE" id="PS50865">
    <property type="entry name" value="ZF_MYND_2"/>
    <property type="match status" value="1"/>
</dbReference>
<dbReference type="Pfam" id="PF01753">
    <property type="entry name" value="zf-MYND"/>
    <property type="match status" value="1"/>
</dbReference>
<dbReference type="Gene3D" id="6.10.140.2220">
    <property type="match status" value="1"/>
</dbReference>
<feature type="compositionally biased region" description="Gly residues" evidence="5">
    <location>
        <begin position="670"/>
        <end position="700"/>
    </location>
</feature>
<feature type="domain" description="MYND-type" evidence="6">
    <location>
        <begin position="1108"/>
        <end position="1153"/>
    </location>
</feature>
<dbReference type="EMBL" id="JAEHOE010000002">
    <property type="protein sequence ID" value="KAG2500979.1"/>
    <property type="molecule type" value="Genomic_DNA"/>
</dbReference>
<sequence>MDEAAKASYGVIELGHRVSLKLVAALKGNAKADCAELYAILGDNAVAMAVEALEKAVVPTPEPKAADSSAGEETMAMGIALAALGVDGPAWASWLLLRTGMNVLCAALAALQVNVLYGESEDESWSELAEQLASERTLTAVAGAARFVHERLWPQAKPEDYACAAQPASDEDTQSPDGGDGPEQGAGQPRYVRKRNMLTYTHALTPGELLGFCEPLDQGMYLLTDINQLTRGFLGCLQQPIKERRRPTSAASGAAASPAARQMAKKLVNGFQRTGVLEQLFAALLAAPLPHLPLPPDAERLTSYAQRLLLMQSCVVELPSFMHEVLGAWVHPAAVTKLLLQPQALRFRAAALQQLALWRPEATAAGTPGVVGGKGQEPAGAAAAAASGSVASGAGTSSGAGAVWPAAVTAAESPGAAVLQWPLLQPRALRLCMGPNLQITETLLKLVHCAVAGANILVMFPLSRGDLLGLALLLPDLPAAAATLAGAAQALGSRAEALAALGVPKEGNRHLQQAIAWVTCLSIARLQQAKPAALSACLPDDLMTLQGWLLRAVSSPVVLPGCMDRQPLMVLMAGRSFWDFSFITSNSRLASHGVWSGLSAADRAAAQLALQRSGWAPAFDRIVRWCAQLGPLEGSFSGDVMFSAMYLLPATLGPSVRQWWDGELRRRQGQGQGSTGGGGEGAGAGAGEGGGGGGGEGSGQGAFRPWAAQEALGALVTLAKLARREAARLEDAAAAEAASSNSAAASSGTPELFLGDDSYAYKLATTLLAVQPASDAGWAALAALEPAAAGSADAAAEAAEALAESRRRLAEVVDFCGVVSIRLATLIVLEATAALRARSQQRAAARGGSRGRGRGRGSGRSGAGGGDAPGPHVPPADKLLGSAKLLARLITCFACRCSPAALAAAEPQRALAAMDALMRAMVAGGCVGGVGSSELVNFSTEMTDLTTEPTNALFVLAGDEELRHLVPGWYWAGPLQSSTAVRISLWAVGSLSQNDADIANSSGAVAPAAVPSPIMPVVTTASEAAAALAGASWPQDCERVAPLLVEIARQSAVERALFGPEGQRRQWVAAIRSGSRAGSSGGSGAAGTGAEEQLECSWPPQCLRVCGNPRCGVFAAGAEAELGLKQCGGCRAVRYCCTECQRQHWRGGHKAECGQGRTG</sequence>
<evidence type="ECO:0000256" key="2">
    <source>
        <dbReference type="ARBA" id="ARBA00022771"/>
    </source>
</evidence>
<name>A0A836C6I9_9CHLO</name>
<dbReference type="InterPro" id="IPR002893">
    <property type="entry name" value="Znf_MYND"/>
</dbReference>
<dbReference type="Proteomes" id="UP000612055">
    <property type="component" value="Unassembled WGS sequence"/>
</dbReference>
<feature type="region of interest" description="Disordered" evidence="5">
    <location>
        <begin position="666"/>
        <end position="702"/>
    </location>
</feature>
<keyword evidence="3" id="KW-0862">Zinc</keyword>
<organism evidence="7 8">
    <name type="scientific">Edaphochlamys debaryana</name>
    <dbReference type="NCBI Taxonomy" id="47281"/>
    <lineage>
        <taxon>Eukaryota</taxon>
        <taxon>Viridiplantae</taxon>
        <taxon>Chlorophyta</taxon>
        <taxon>core chlorophytes</taxon>
        <taxon>Chlorophyceae</taxon>
        <taxon>CS clade</taxon>
        <taxon>Chlamydomonadales</taxon>
        <taxon>Chlamydomonadales incertae sedis</taxon>
        <taxon>Edaphochlamys</taxon>
    </lineage>
</organism>
<evidence type="ECO:0000313" key="8">
    <source>
        <dbReference type="Proteomes" id="UP000612055"/>
    </source>
</evidence>
<keyword evidence="1" id="KW-0479">Metal-binding</keyword>
<evidence type="ECO:0000259" key="6">
    <source>
        <dbReference type="PROSITE" id="PS50865"/>
    </source>
</evidence>
<evidence type="ECO:0000256" key="5">
    <source>
        <dbReference type="SAM" id="MobiDB-lite"/>
    </source>
</evidence>
<dbReference type="GO" id="GO:0008270">
    <property type="term" value="F:zinc ion binding"/>
    <property type="evidence" value="ECO:0007669"/>
    <property type="project" value="UniProtKB-KW"/>
</dbReference>
<accession>A0A836C6I9</accession>
<feature type="region of interest" description="Disordered" evidence="5">
    <location>
        <begin position="161"/>
        <end position="190"/>
    </location>
</feature>
<evidence type="ECO:0000256" key="3">
    <source>
        <dbReference type="ARBA" id="ARBA00022833"/>
    </source>
</evidence>
<keyword evidence="2 4" id="KW-0863">Zinc-finger</keyword>
<gene>
    <name evidence="7" type="ORF">HYH03_000801</name>
</gene>
<keyword evidence="8" id="KW-1185">Reference proteome</keyword>
<feature type="compositionally biased region" description="Gly residues" evidence="5">
    <location>
        <begin position="858"/>
        <end position="868"/>
    </location>
</feature>
<dbReference type="OrthoDB" id="552573at2759"/>
<protein>
    <recommendedName>
        <fullName evidence="6">MYND-type domain-containing protein</fullName>
    </recommendedName>
</protein>
<reference evidence="7" key="1">
    <citation type="journal article" date="2020" name="bioRxiv">
        <title>Comparative genomics of Chlamydomonas.</title>
        <authorList>
            <person name="Craig R.J."/>
            <person name="Hasan A.R."/>
            <person name="Ness R.W."/>
            <person name="Keightley P.D."/>
        </authorList>
    </citation>
    <scope>NUCLEOTIDE SEQUENCE</scope>
    <source>
        <strain evidence="7">CCAP 11/70</strain>
    </source>
</reference>
<feature type="region of interest" description="Disordered" evidence="5">
    <location>
        <begin position="840"/>
        <end position="874"/>
    </location>
</feature>
<dbReference type="InterPro" id="IPR052258">
    <property type="entry name" value="Diverse_Func_Domain-Protein"/>
</dbReference>
<dbReference type="PANTHER" id="PTHR37612">
    <property type="entry name" value="FIBROIN HEAVY CHAIN FIB-H LIKE PROTEIN"/>
    <property type="match status" value="1"/>
</dbReference>
<comment type="caution">
    <text evidence="7">The sequence shown here is derived from an EMBL/GenBank/DDBJ whole genome shotgun (WGS) entry which is preliminary data.</text>
</comment>